<feature type="transmembrane region" description="Helical" evidence="1">
    <location>
        <begin position="437"/>
        <end position="465"/>
    </location>
</feature>
<feature type="chain" id="PRO_5019127309" evidence="2">
    <location>
        <begin position="19"/>
        <end position="517"/>
    </location>
</feature>
<dbReference type="InterPro" id="IPR002591">
    <property type="entry name" value="Phosphodiest/P_Trfase"/>
</dbReference>
<dbReference type="Pfam" id="PF01663">
    <property type="entry name" value="Phosphodiest"/>
    <property type="match status" value="1"/>
</dbReference>
<reference evidence="3 4" key="1">
    <citation type="journal article" date="2018" name="Gigascience">
        <title>Genomes of trombidid mites reveal novel predicted allergens and laterally-transferred genes associated with secondary metabolism.</title>
        <authorList>
            <person name="Dong X."/>
            <person name="Chaisiri K."/>
            <person name="Xia D."/>
            <person name="Armstrong S.D."/>
            <person name="Fang Y."/>
            <person name="Donnelly M.J."/>
            <person name="Kadowaki T."/>
            <person name="McGarry J.W."/>
            <person name="Darby A.C."/>
            <person name="Makepeace B.L."/>
        </authorList>
    </citation>
    <scope>NUCLEOTIDE SEQUENCE [LARGE SCALE GENOMIC DNA]</scope>
    <source>
        <strain evidence="3">UoL-UT</strain>
    </source>
</reference>
<comment type="caution">
    <text evidence="3">The sequence shown here is derived from an EMBL/GenBank/DDBJ whole genome shotgun (WGS) entry which is preliminary data.</text>
</comment>
<dbReference type="STRING" id="299467.A0A443SUT6"/>
<evidence type="ECO:0000313" key="3">
    <source>
        <dbReference type="EMBL" id="RWS31273.1"/>
    </source>
</evidence>
<sequence length="517" mass="59082">MSDIGFVLILVIFAQINSEILSSPKLILISFDGFRADYVNATLTPNLYKLSQNGVVAKHMRSVFATKTAPNHMSISTGFYEETHGIVGNEMFDPLLNSTFDIDDTVSQMWDNGLSLPIWIANELQNDGIIRRSGAVMWPGSESTYSNLLPHYLQKYNNSLEWKQRIDIVMDWMTDPKEPANFVAMYFNEPDKAAHIHGPFSKEVYFQISRIDEIIEYLLLKLDAHRLSNDVNLVIVSDHGMAEIKRENIIELNNFIDPDLYKLHGTSPVLNILPKLGTENLVYNTLKNASLENHFTVYRRDEVPSEYHYRNHRRILSFVLVADEGYEIVNKTPKSWNVSVEVWGNHGYNNSLESMRPLFIAKGPAFKTNYTHNVEFDNIDLFPMMCYVLQIFPMKHTNGTLDKVYSMLVPLAVQRHTYSAEKLFTGNIYFVVNICHLYFTIAAVFVIALGFFVTVCGGIILIVCLNVGKNNDDIIYLSSDTESKEIESRIRREKKVSFKEAPIEETVLLLQSDGEEV</sequence>
<gene>
    <name evidence="3" type="ORF">B4U80_08809</name>
</gene>
<dbReference type="PANTHER" id="PTHR10151">
    <property type="entry name" value="ECTONUCLEOTIDE PYROPHOSPHATASE/PHOSPHODIESTERASE"/>
    <property type="match status" value="1"/>
</dbReference>
<feature type="signal peptide" evidence="2">
    <location>
        <begin position="1"/>
        <end position="18"/>
    </location>
</feature>
<dbReference type="Proteomes" id="UP000288716">
    <property type="component" value="Unassembled WGS sequence"/>
</dbReference>
<dbReference type="GO" id="GO:0016787">
    <property type="term" value="F:hydrolase activity"/>
    <property type="evidence" value="ECO:0007669"/>
    <property type="project" value="UniProtKB-ARBA"/>
</dbReference>
<proteinExistence type="predicted"/>
<dbReference type="InterPro" id="IPR017850">
    <property type="entry name" value="Alkaline_phosphatase_core_sf"/>
</dbReference>
<accession>A0A443SUT6</accession>
<dbReference type="PANTHER" id="PTHR10151:SF120">
    <property type="entry name" value="BIS(5'-ADENOSYL)-TRIPHOSPHATASE"/>
    <property type="match status" value="1"/>
</dbReference>
<keyword evidence="1" id="KW-1133">Transmembrane helix</keyword>
<dbReference type="EMBL" id="NCKV01000216">
    <property type="protein sequence ID" value="RWS31273.1"/>
    <property type="molecule type" value="Genomic_DNA"/>
</dbReference>
<dbReference type="CDD" id="cd16018">
    <property type="entry name" value="Enpp"/>
    <property type="match status" value="1"/>
</dbReference>
<protein>
    <submittedName>
        <fullName evidence="3">Ectonucleotide pyrophosphatase/phosphodiesterase family member 5-like protein</fullName>
    </submittedName>
</protein>
<keyword evidence="1" id="KW-0812">Transmembrane</keyword>
<keyword evidence="1" id="KW-0472">Membrane</keyword>
<dbReference type="OrthoDB" id="415411at2759"/>
<evidence type="ECO:0000256" key="2">
    <source>
        <dbReference type="SAM" id="SignalP"/>
    </source>
</evidence>
<dbReference type="Gene3D" id="3.30.1360.180">
    <property type="match status" value="1"/>
</dbReference>
<organism evidence="3 4">
    <name type="scientific">Leptotrombidium deliense</name>
    <dbReference type="NCBI Taxonomy" id="299467"/>
    <lineage>
        <taxon>Eukaryota</taxon>
        <taxon>Metazoa</taxon>
        <taxon>Ecdysozoa</taxon>
        <taxon>Arthropoda</taxon>
        <taxon>Chelicerata</taxon>
        <taxon>Arachnida</taxon>
        <taxon>Acari</taxon>
        <taxon>Acariformes</taxon>
        <taxon>Trombidiformes</taxon>
        <taxon>Prostigmata</taxon>
        <taxon>Anystina</taxon>
        <taxon>Parasitengona</taxon>
        <taxon>Trombiculoidea</taxon>
        <taxon>Trombiculidae</taxon>
        <taxon>Leptotrombidium</taxon>
    </lineage>
</organism>
<evidence type="ECO:0000256" key="1">
    <source>
        <dbReference type="SAM" id="Phobius"/>
    </source>
</evidence>
<evidence type="ECO:0000313" key="4">
    <source>
        <dbReference type="Proteomes" id="UP000288716"/>
    </source>
</evidence>
<keyword evidence="2" id="KW-0732">Signal</keyword>
<dbReference type="Gene3D" id="3.40.720.10">
    <property type="entry name" value="Alkaline Phosphatase, subunit A"/>
    <property type="match status" value="1"/>
</dbReference>
<name>A0A443SUT6_9ACAR</name>
<dbReference type="AlphaFoldDB" id="A0A443SUT6"/>
<dbReference type="SUPFAM" id="SSF53649">
    <property type="entry name" value="Alkaline phosphatase-like"/>
    <property type="match status" value="1"/>
</dbReference>
<keyword evidence="4" id="KW-1185">Reference proteome</keyword>
<dbReference type="VEuPathDB" id="VectorBase:LDEU000761"/>